<protein>
    <submittedName>
        <fullName evidence="2">MHC class II antigen beta chain</fullName>
    </submittedName>
</protein>
<dbReference type="Proteomes" id="UP000887580">
    <property type="component" value="Unplaced"/>
</dbReference>
<reference evidence="2" key="1">
    <citation type="submission" date="2022-11" db="UniProtKB">
        <authorList>
            <consortium name="WormBaseParasite"/>
        </authorList>
    </citation>
    <scope>IDENTIFICATION</scope>
</reference>
<evidence type="ECO:0000313" key="2">
    <source>
        <dbReference type="WBParaSite" id="PS1159_v2.g18021.t1"/>
    </source>
</evidence>
<dbReference type="WBParaSite" id="PS1159_v2.g18021.t1">
    <property type="protein sequence ID" value="PS1159_v2.g18021.t1"/>
    <property type="gene ID" value="PS1159_v2.g18021"/>
</dbReference>
<organism evidence="1 2">
    <name type="scientific">Panagrolaimus sp. PS1159</name>
    <dbReference type="NCBI Taxonomy" id="55785"/>
    <lineage>
        <taxon>Eukaryota</taxon>
        <taxon>Metazoa</taxon>
        <taxon>Ecdysozoa</taxon>
        <taxon>Nematoda</taxon>
        <taxon>Chromadorea</taxon>
        <taxon>Rhabditida</taxon>
        <taxon>Tylenchina</taxon>
        <taxon>Panagrolaimomorpha</taxon>
        <taxon>Panagrolaimoidea</taxon>
        <taxon>Panagrolaimidae</taxon>
        <taxon>Panagrolaimus</taxon>
    </lineage>
</organism>
<accession>A0AC35FJC9</accession>
<name>A0AC35FJC9_9BILA</name>
<proteinExistence type="predicted"/>
<evidence type="ECO:0000313" key="1">
    <source>
        <dbReference type="Proteomes" id="UP000887580"/>
    </source>
</evidence>
<sequence>NLGFRILGYNFCVERFLKYGSGVNEYGESNEIAFKDSEIFADSESRIQNQKIQKYELNGG</sequence>